<protein>
    <submittedName>
        <fullName evidence="1">Rho guanine nucleotide exchange factor</fullName>
    </submittedName>
</protein>
<dbReference type="SUPFAM" id="SSF55826">
    <property type="entry name" value="YbaK/ProRS associated domain"/>
    <property type="match status" value="1"/>
</dbReference>
<dbReference type="PANTHER" id="PTHR30411">
    <property type="entry name" value="CYTOPLASMIC PROTEIN"/>
    <property type="match status" value="1"/>
</dbReference>
<dbReference type="AlphaFoldDB" id="A0A078BA21"/>
<organism evidence="1 2">
    <name type="scientific">Stylonychia lemnae</name>
    <name type="common">Ciliate</name>
    <dbReference type="NCBI Taxonomy" id="5949"/>
    <lineage>
        <taxon>Eukaryota</taxon>
        <taxon>Sar</taxon>
        <taxon>Alveolata</taxon>
        <taxon>Ciliophora</taxon>
        <taxon>Intramacronucleata</taxon>
        <taxon>Spirotrichea</taxon>
        <taxon>Stichotrichia</taxon>
        <taxon>Sporadotrichida</taxon>
        <taxon>Oxytrichidae</taxon>
        <taxon>Stylonychinae</taxon>
        <taxon>Stylonychia</taxon>
    </lineage>
</organism>
<dbReference type="PANTHER" id="PTHR30411:SF4">
    <property type="entry name" value="YBAK_AMINOACYL-TRNA SYNTHETASE-ASSOCIATED DOMAIN-CONTAINING PROTEIN"/>
    <property type="match status" value="1"/>
</dbReference>
<dbReference type="GO" id="GO:0002161">
    <property type="term" value="F:aminoacyl-tRNA deacylase activity"/>
    <property type="evidence" value="ECO:0007669"/>
    <property type="project" value="InterPro"/>
</dbReference>
<gene>
    <name evidence="1" type="primary">Contig16281.g17346</name>
    <name evidence="1" type="ORF">STYLEM_20515</name>
</gene>
<dbReference type="Proteomes" id="UP000039865">
    <property type="component" value="Unassembled WGS sequence"/>
</dbReference>
<dbReference type="EMBL" id="CCKQ01019341">
    <property type="protein sequence ID" value="CDW91360.1"/>
    <property type="molecule type" value="Genomic_DNA"/>
</dbReference>
<dbReference type="OMA" id="HIDWKLG"/>
<dbReference type="InParanoid" id="A0A078BA21"/>
<accession>A0A078BA21</accession>
<proteinExistence type="predicted"/>
<evidence type="ECO:0000313" key="2">
    <source>
        <dbReference type="Proteomes" id="UP000039865"/>
    </source>
</evidence>
<evidence type="ECO:0000313" key="1">
    <source>
        <dbReference type="EMBL" id="CDW91360.1"/>
    </source>
</evidence>
<dbReference type="Gene3D" id="3.90.960.10">
    <property type="entry name" value="YbaK/aminoacyl-tRNA synthetase-associated domain"/>
    <property type="match status" value="1"/>
</dbReference>
<sequence>MEDQVELEENNSEPQRNLTREEQLTDTIDSIHTMLSFTKRLKVDYGLLSLQMARAPHDYYSWNLEKRQDFLQAPSIHSLCKTIVMKNSEYNDEYASDPYYPKFIMVIVQYSKKLISQNIAAIMKNYQRDNNKEKVVGKKFFKFRLADEADAFELSGYKYNSITPFFMKNDSLKIILSKGIYDLDPKYFWLGGGRVELKLGVSVDEFMQFFGDRVIVGEIS</sequence>
<name>A0A078BA21_STYLE</name>
<dbReference type="InterPro" id="IPR036754">
    <property type="entry name" value="YbaK/aa-tRNA-synt-asso_dom_sf"/>
</dbReference>
<dbReference type="OrthoDB" id="1058301at2759"/>
<keyword evidence="2" id="KW-1185">Reference proteome</keyword>
<dbReference type="CDD" id="cd04332">
    <property type="entry name" value="YbaK_like"/>
    <property type="match status" value="1"/>
</dbReference>
<reference evidence="1 2" key="1">
    <citation type="submission" date="2014-06" db="EMBL/GenBank/DDBJ databases">
        <authorList>
            <person name="Swart Estienne"/>
        </authorList>
    </citation>
    <scope>NUCLEOTIDE SEQUENCE [LARGE SCALE GENOMIC DNA]</scope>
    <source>
        <strain evidence="1 2">130c</strain>
    </source>
</reference>